<keyword evidence="4" id="KW-1185">Reference proteome</keyword>
<organism evidence="3 4">
    <name type="scientific">Portunus trituberculatus</name>
    <name type="common">Swimming crab</name>
    <name type="synonym">Neptunus trituberculatus</name>
    <dbReference type="NCBI Taxonomy" id="210409"/>
    <lineage>
        <taxon>Eukaryota</taxon>
        <taxon>Metazoa</taxon>
        <taxon>Ecdysozoa</taxon>
        <taxon>Arthropoda</taxon>
        <taxon>Crustacea</taxon>
        <taxon>Multicrustacea</taxon>
        <taxon>Malacostraca</taxon>
        <taxon>Eumalacostraca</taxon>
        <taxon>Eucarida</taxon>
        <taxon>Decapoda</taxon>
        <taxon>Pleocyemata</taxon>
        <taxon>Brachyura</taxon>
        <taxon>Eubrachyura</taxon>
        <taxon>Portunoidea</taxon>
        <taxon>Portunidae</taxon>
        <taxon>Portuninae</taxon>
        <taxon>Portunus</taxon>
    </lineage>
</organism>
<dbReference type="AlphaFoldDB" id="A0A5B7EKS8"/>
<dbReference type="OrthoDB" id="10504870at2759"/>
<evidence type="ECO:0000256" key="1">
    <source>
        <dbReference type="SAM" id="MobiDB-lite"/>
    </source>
</evidence>
<gene>
    <name evidence="3" type="ORF">E2C01_028225</name>
</gene>
<comment type="caution">
    <text evidence="3">The sequence shown here is derived from an EMBL/GenBank/DDBJ whole genome shotgun (WGS) entry which is preliminary data.</text>
</comment>
<dbReference type="Proteomes" id="UP000324222">
    <property type="component" value="Unassembled WGS sequence"/>
</dbReference>
<name>A0A5B7EKS8_PORTR</name>
<protein>
    <submittedName>
        <fullName evidence="3">Uncharacterized protein</fullName>
    </submittedName>
</protein>
<feature type="compositionally biased region" description="Low complexity" evidence="1">
    <location>
        <begin position="156"/>
        <end position="166"/>
    </location>
</feature>
<evidence type="ECO:0000256" key="2">
    <source>
        <dbReference type="SAM" id="SignalP"/>
    </source>
</evidence>
<feature type="signal peptide" evidence="2">
    <location>
        <begin position="1"/>
        <end position="16"/>
    </location>
</feature>
<evidence type="ECO:0000313" key="3">
    <source>
        <dbReference type="EMBL" id="MPC34822.1"/>
    </source>
</evidence>
<sequence>MKGNLILSSFGSFTLAILSVIDVHKSSTRQILAMTRLSLSPAAKTRPKLAPATKRRVFVSRCVVRHQYFRSWDLHAEVRISVSAEHATVQRPLLYSSSTPVGMGMGLSVTLNPNGVGLETALKAPLLSQSGVGGGPTAPLQPLFPIATMAQVALAQPTSAPSQLPLQQPPPTSRTHRSPSPPPSPTRPLLGSSSGSIVGLRGPDSGQNEGTGTGDSSSQGRDSPELIPSTV</sequence>
<proteinExistence type="predicted"/>
<feature type="compositionally biased region" description="Low complexity" evidence="1">
    <location>
        <begin position="187"/>
        <end position="202"/>
    </location>
</feature>
<dbReference type="EMBL" id="VSRR010003139">
    <property type="protein sequence ID" value="MPC34822.1"/>
    <property type="molecule type" value="Genomic_DNA"/>
</dbReference>
<feature type="chain" id="PRO_5023097858" evidence="2">
    <location>
        <begin position="17"/>
        <end position="231"/>
    </location>
</feature>
<keyword evidence="2" id="KW-0732">Signal</keyword>
<evidence type="ECO:0000313" key="4">
    <source>
        <dbReference type="Proteomes" id="UP000324222"/>
    </source>
</evidence>
<feature type="compositionally biased region" description="Polar residues" evidence="1">
    <location>
        <begin position="205"/>
        <end position="221"/>
    </location>
</feature>
<accession>A0A5B7EKS8</accession>
<reference evidence="3 4" key="1">
    <citation type="submission" date="2019-05" db="EMBL/GenBank/DDBJ databases">
        <title>Another draft genome of Portunus trituberculatus and its Hox gene families provides insights of decapod evolution.</title>
        <authorList>
            <person name="Jeong J.-H."/>
            <person name="Song I."/>
            <person name="Kim S."/>
            <person name="Choi T."/>
            <person name="Kim D."/>
            <person name="Ryu S."/>
            <person name="Kim W."/>
        </authorList>
    </citation>
    <scope>NUCLEOTIDE SEQUENCE [LARGE SCALE GENOMIC DNA]</scope>
    <source>
        <tissue evidence="3">Muscle</tissue>
    </source>
</reference>
<feature type="region of interest" description="Disordered" evidence="1">
    <location>
        <begin position="155"/>
        <end position="231"/>
    </location>
</feature>